<dbReference type="PANTHER" id="PTHR11712:SF336">
    <property type="entry name" value="3-OXOACYL-[ACYL-CARRIER-PROTEIN] SYNTHASE, MITOCHONDRIAL"/>
    <property type="match status" value="1"/>
</dbReference>
<evidence type="ECO:0000313" key="5">
    <source>
        <dbReference type="EMBL" id="NGZ89488.1"/>
    </source>
</evidence>
<dbReference type="SMART" id="SM00825">
    <property type="entry name" value="PKS_KS"/>
    <property type="match status" value="1"/>
</dbReference>
<dbReference type="InterPro" id="IPR014030">
    <property type="entry name" value="Ketoacyl_synth_N"/>
</dbReference>
<dbReference type="EMBL" id="JAANAS010000038">
    <property type="protein sequence ID" value="NGZ89488.1"/>
    <property type="molecule type" value="Genomic_DNA"/>
</dbReference>
<accession>A0A967ADX0</accession>
<gene>
    <name evidence="5" type="ORF">G7034_04390</name>
</gene>
<evidence type="ECO:0000256" key="3">
    <source>
        <dbReference type="RuleBase" id="RU003694"/>
    </source>
</evidence>
<dbReference type="Gene3D" id="3.40.47.10">
    <property type="match status" value="1"/>
</dbReference>
<sequence>MPNNLYIKAFESISALGNSAAAIWENYSQAQPLFAEKKINNENYWVSSLTLVQEESLRELQQSDKRYRLLDPSVLQSLYLAKKLHQNTKINWTNTGVNIGSSRGATTTFEASHHDFITTGKVPSLTSPITTLGNISSWIAQELNTEGPCISHSITCSTALHALLNAKAWLHSGMAESFVFGGTEAPLTPYTIAQMKALKLYSKSTSKWACESLAMDKKSNSLVLGQAASLFVVDTKPENALAKIAGVGFATEKIQHNIAISKEAKCFQKSMKMALNEANLKQVDAIVMHAPGTVKGDLAELKAIEKSFDQRPFLTTNKFMIGHSFGASGGMSLEMAIFMLQHQQLIENPFYKNQKSPKEIKNIMVNAVGFGGNACSVIVSL</sequence>
<feature type="domain" description="Ketosynthase family 3 (KS3)" evidence="4">
    <location>
        <begin position="1"/>
        <end position="381"/>
    </location>
</feature>
<dbReference type="AlphaFoldDB" id="A0A967ADX0"/>
<comment type="caution">
    <text evidence="5">The sequence shown here is derived from an EMBL/GenBank/DDBJ whole genome shotgun (WGS) entry which is preliminary data.</text>
</comment>
<keyword evidence="6" id="KW-1185">Reference proteome</keyword>
<protein>
    <submittedName>
        <fullName evidence="5">Beta-ketoacyl synthase</fullName>
    </submittedName>
</protein>
<reference evidence="5" key="1">
    <citation type="submission" date="2020-03" db="EMBL/GenBank/DDBJ databases">
        <title>Psychroflexus Maritimus sp. nov., isolate from marine sediment.</title>
        <authorList>
            <person name="Zhong Y.-L."/>
        </authorList>
    </citation>
    <scope>NUCLEOTIDE SEQUENCE</scope>
    <source>
        <strain evidence="5">C1</strain>
    </source>
</reference>
<dbReference type="Proteomes" id="UP000643701">
    <property type="component" value="Unassembled WGS sequence"/>
</dbReference>
<dbReference type="SUPFAM" id="SSF53901">
    <property type="entry name" value="Thiolase-like"/>
    <property type="match status" value="1"/>
</dbReference>
<dbReference type="InterPro" id="IPR014031">
    <property type="entry name" value="Ketoacyl_synth_C"/>
</dbReference>
<name>A0A967ADX0_9FLAO</name>
<dbReference type="Pfam" id="PF00109">
    <property type="entry name" value="ketoacyl-synt"/>
    <property type="match status" value="1"/>
</dbReference>
<keyword evidence="2 3" id="KW-0808">Transferase</keyword>
<dbReference type="InterPro" id="IPR016039">
    <property type="entry name" value="Thiolase-like"/>
</dbReference>
<dbReference type="InterPro" id="IPR020841">
    <property type="entry name" value="PKS_Beta-ketoAc_synthase_dom"/>
</dbReference>
<evidence type="ECO:0000256" key="1">
    <source>
        <dbReference type="ARBA" id="ARBA00008467"/>
    </source>
</evidence>
<dbReference type="GO" id="GO:0005829">
    <property type="term" value="C:cytosol"/>
    <property type="evidence" value="ECO:0007669"/>
    <property type="project" value="TreeGrafter"/>
</dbReference>
<dbReference type="PANTHER" id="PTHR11712">
    <property type="entry name" value="POLYKETIDE SYNTHASE-RELATED"/>
    <property type="match status" value="1"/>
</dbReference>
<evidence type="ECO:0000259" key="4">
    <source>
        <dbReference type="PROSITE" id="PS52004"/>
    </source>
</evidence>
<evidence type="ECO:0000256" key="2">
    <source>
        <dbReference type="ARBA" id="ARBA00022679"/>
    </source>
</evidence>
<dbReference type="RefSeq" id="WP_166399753.1">
    <property type="nucleotide sequence ID" value="NZ_JAANAS010000038.1"/>
</dbReference>
<evidence type="ECO:0000313" key="6">
    <source>
        <dbReference type="Proteomes" id="UP000643701"/>
    </source>
</evidence>
<dbReference type="PROSITE" id="PS52004">
    <property type="entry name" value="KS3_2"/>
    <property type="match status" value="1"/>
</dbReference>
<dbReference type="Pfam" id="PF02801">
    <property type="entry name" value="Ketoacyl-synt_C"/>
    <property type="match status" value="1"/>
</dbReference>
<organism evidence="5 6">
    <name type="scientific">Psychroflexus maritimus</name>
    <dbReference type="NCBI Taxonomy" id="2714865"/>
    <lineage>
        <taxon>Bacteria</taxon>
        <taxon>Pseudomonadati</taxon>
        <taxon>Bacteroidota</taxon>
        <taxon>Flavobacteriia</taxon>
        <taxon>Flavobacteriales</taxon>
        <taxon>Flavobacteriaceae</taxon>
        <taxon>Psychroflexus</taxon>
    </lineage>
</organism>
<dbReference type="GO" id="GO:0004315">
    <property type="term" value="F:3-oxoacyl-[acyl-carrier-protein] synthase activity"/>
    <property type="evidence" value="ECO:0007669"/>
    <property type="project" value="TreeGrafter"/>
</dbReference>
<proteinExistence type="inferred from homology"/>
<comment type="similarity">
    <text evidence="1 3">Belongs to the thiolase-like superfamily. Beta-ketoacyl-ACP synthases family.</text>
</comment>
<dbReference type="GO" id="GO:0006633">
    <property type="term" value="P:fatty acid biosynthetic process"/>
    <property type="evidence" value="ECO:0007669"/>
    <property type="project" value="TreeGrafter"/>
</dbReference>
<dbReference type="InterPro" id="IPR000794">
    <property type="entry name" value="Beta-ketoacyl_synthase"/>
</dbReference>